<reference evidence="1" key="1">
    <citation type="submission" date="2022-04" db="EMBL/GenBank/DDBJ databases">
        <title>Jade perch genome.</title>
        <authorList>
            <person name="Chao B."/>
        </authorList>
    </citation>
    <scope>NUCLEOTIDE SEQUENCE</scope>
    <source>
        <strain evidence="1">CB-2022</strain>
    </source>
</reference>
<evidence type="ECO:0000313" key="1">
    <source>
        <dbReference type="EMBL" id="KAI3357645.1"/>
    </source>
</evidence>
<dbReference type="EMBL" id="CM041549">
    <property type="protein sequence ID" value="KAI3357645.1"/>
    <property type="molecule type" value="Genomic_DNA"/>
</dbReference>
<organism evidence="1 2">
    <name type="scientific">Scortum barcoo</name>
    <name type="common">barcoo grunter</name>
    <dbReference type="NCBI Taxonomy" id="214431"/>
    <lineage>
        <taxon>Eukaryota</taxon>
        <taxon>Metazoa</taxon>
        <taxon>Chordata</taxon>
        <taxon>Craniata</taxon>
        <taxon>Vertebrata</taxon>
        <taxon>Euteleostomi</taxon>
        <taxon>Actinopterygii</taxon>
        <taxon>Neopterygii</taxon>
        <taxon>Teleostei</taxon>
        <taxon>Neoteleostei</taxon>
        <taxon>Acanthomorphata</taxon>
        <taxon>Eupercaria</taxon>
        <taxon>Centrarchiformes</taxon>
        <taxon>Terapontoidei</taxon>
        <taxon>Terapontidae</taxon>
        <taxon>Scortum</taxon>
    </lineage>
</organism>
<proteinExistence type="predicted"/>
<feature type="non-terminal residue" evidence="1">
    <location>
        <position position="1"/>
    </location>
</feature>
<sequence length="853" mass="95393">VTGQTKSGSQAHHEQKNIKDRYVARIRRYWGPTLEPGLGLGLRQAPGGRVFAHGTRPGSARNGDVGPPSSRLTTRRKVHEGPVQCGLGSSRGGGPRRPNPWTKTLAIGTWNVTSLGGKEPELVREVERYRLEIVVGLTSTHSLGSGTQLLERGWTLHYSGVAQGERRRAGVGLLIAPQLSRHVLEFTPVNERVASLRLRVGDRSLAVVCAYGPNSSTEYPAFLESLGGVLDSAPTGDSIVLLGDFNAHVGNNSDTWRGVIGRNGLPDLNPSGVLLLDFCASHSLSITNTMFEHKGVHQCTWHQDTLGRRSMIDFVVVSSDLRPYVLDTRVKRGAELSTDHHLVVSWIRWQRRKLDRPGRPKRIVRVCWERLAEPSVREVFNSHLRKSFSQIPREAGDIESEWTMFSASIVDAARFEVVDARSLVPVVAATLRTRWWTPEVRDAVRLKKESYRTMLACGTPDAVDRYRQAKQARTVLEAKTRVWEEFGEAMEEDYRSASKRFWQTVRRLRRGKQYSANTVYSAGGELLTSTGDIVGRWKKYFEDLLNPTDLPSNEEAEAGVSEVDSSITQAEVTEVVRKLLSGKAPGVDEIRPEYLKSLDVVGLSWLTRLCSIAWRLGTVPLVWQTGVVVPLFKKGDRRVCSNYRGITLLSLPGKVYARVLERRIRPIVDPRIQEEQCGFRPGRGTLDQLYTLHRVLEGLWEFAQPVHMCFVDLEKAFDRVPRGILWGVLREYGVRGPLLRAVRSLYDRSRSLVRIAGRFLGVARGRRESGLGTTGFHLCFLQDDVVLLASSGQDLQHVLERFAAECEAAGMRISTSKSEAMVLDRKRVACPLQVGGEVLPQVEEFKYLGVVHE</sequence>
<keyword evidence="2" id="KW-1185">Reference proteome</keyword>
<comment type="caution">
    <text evidence="1">The sequence shown here is derived from an EMBL/GenBank/DDBJ whole genome shotgun (WGS) entry which is preliminary data.</text>
</comment>
<protein>
    <submittedName>
        <fullName evidence="1">Uncharacterized protein</fullName>
    </submittedName>
</protein>
<gene>
    <name evidence="1" type="ORF">L3Q82_016058</name>
</gene>
<accession>A0ACB8VQE6</accession>
<evidence type="ECO:0000313" key="2">
    <source>
        <dbReference type="Proteomes" id="UP000831701"/>
    </source>
</evidence>
<dbReference type="Proteomes" id="UP000831701">
    <property type="component" value="Chromosome 19"/>
</dbReference>
<name>A0ACB8VQE6_9TELE</name>